<dbReference type="EMBL" id="CASHTH010001687">
    <property type="protein sequence ID" value="CAI8018371.1"/>
    <property type="molecule type" value="Genomic_DNA"/>
</dbReference>
<dbReference type="CDD" id="cd00827">
    <property type="entry name" value="init_cond_enzymes"/>
    <property type="match status" value="1"/>
</dbReference>
<dbReference type="Pfam" id="PF12172">
    <property type="entry name" value="zf-ChsH2"/>
    <property type="match status" value="1"/>
</dbReference>
<evidence type="ECO:0000313" key="7">
    <source>
        <dbReference type="Proteomes" id="UP001174909"/>
    </source>
</evidence>
<dbReference type="Gene3D" id="6.10.30.10">
    <property type="match status" value="1"/>
</dbReference>
<feature type="domain" description="ChsH2 C-terminal OB-fold" evidence="3">
    <location>
        <begin position="394"/>
        <end position="449"/>
    </location>
</feature>
<dbReference type="Proteomes" id="UP001174909">
    <property type="component" value="Unassembled WGS sequence"/>
</dbReference>
<dbReference type="InterPro" id="IPR016039">
    <property type="entry name" value="Thiolase-like"/>
</dbReference>
<proteinExistence type="predicted"/>
<dbReference type="SUPFAM" id="SSF50249">
    <property type="entry name" value="Nucleic acid-binding proteins"/>
    <property type="match status" value="1"/>
</dbReference>
<dbReference type="GO" id="GO:0044550">
    <property type="term" value="P:secondary metabolite biosynthetic process"/>
    <property type="evidence" value="ECO:0007669"/>
    <property type="project" value="TreeGrafter"/>
</dbReference>
<keyword evidence="7" id="KW-1185">Reference proteome</keyword>
<evidence type="ECO:0000259" key="4">
    <source>
        <dbReference type="Pfam" id="PF08541"/>
    </source>
</evidence>
<dbReference type="Pfam" id="PF01796">
    <property type="entry name" value="OB_ChsH2_C"/>
    <property type="match status" value="1"/>
</dbReference>
<dbReference type="SUPFAM" id="SSF53901">
    <property type="entry name" value="Thiolase-like"/>
    <property type="match status" value="2"/>
</dbReference>
<feature type="domain" description="ChsH2 rubredoxin-like zinc ribbon" evidence="5">
    <location>
        <begin position="356"/>
        <end position="380"/>
    </location>
</feature>
<organism evidence="6 7">
    <name type="scientific">Geodia barretti</name>
    <name type="common">Barrett's horny sponge</name>
    <dbReference type="NCBI Taxonomy" id="519541"/>
    <lineage>
        <taxon>Eukaryota</taxon>
        <taxon>Metazoa</taxon>
        <taxon>Porifera</taxon>
        <taxon>Demospongiae</taxon>
        <taxon>Heteroscleromorpha</taxon>
        <taxon>Tetractinellida</taxon>
        <taxon>Astrophorina</taxon>
        <taxon>Geodiidae</taxon>
        <taxon>Geodia</taxon>
    </lineage>
</organism>
<protein>
    <submittedName>
        <fullName evidence="6">UPF0219 protein MJ1546</fullName>
    </submittedName>
</protein>
<dbReference type="AlphaFoldDB" id="A0AA35WIH0"/>
<dbReference type="InterPro" id="IPR012340">
    <property type="entry name" value="NA-bd_OB-fold"/>
</dbReference>
<name>A0AA35WIH0_GEOBA</name>
<evidence type="ECO:0000256" key="2">
    <source>
        <dbReference type="ARBA" id="ARBA00023315"/>
    </source>
</evidence>
<dbReference type="PANTHER" id="PTHR34069">
    <property type="entry name" value="3-OXOACYL-[ACYL-CARRIER-PROTEIN] SYNTHASE 3"/>
    <property type="match status" value="1"/>
</dbReference>
<dbReference type="GO" id="GO:0016746">
    <property type="term" value="F:acyltransferase activity"/>
    <property type="evidence" value="ECO:0007669"/>
    <property type="project" value="UniProtKB-KW"/>
</dbReference>
<evidence type="ECO:0000256" key="1">
    <source>
        <dbReference type="ARBA" id="ARBA00022679"/>
    </source>
</evidence>
<keyword evidence="2" id="KW-0012">Acyltransferase</keyword>
<dbReference type="InterPro" id="IPR022002">
    <property type="entry name" value="ChsH2_Znr"/>
</dbReference>
<evidence type="ECO:0000313" key="6">
    <source>
        <dbReference type="EMBL" id="CAI8018371.1"/>
    </source>
</evidence>
<reference evidence="6" key="1">
    <citation type="submission" date="2023-03" db="EMBL/GenBank/DDBJ databases">
        <authorList>
            <person name="Steffen K."/>
            <person name="Cardenas P."/>
        </authorList>
    </citation>
    <scope>NUCLEOTIDE SEQUENCE</scope>
</reference>
<evidence type="ECO:0000259" key="3">
    <source>
        <dbReference type="Pfam" id="PF01796"/>
    </source>
</evidence>
<dbReference type="InterPro" id="IPR002878">
    <property type="entry name" value="ChsH2_C"/>
</dbReference>
<comment type="caution">
    <text evidence="6">The sequence shown here is derived from an EMBL/GenBank/DDBJ whole genome shotgun (WGS) entry which is preliminary data.</text>
</comment>
<evidence type="ECO:0000259" key="5">
    <source>
        <dbReference type="Pfam" id="PF12172"/>
    </source>
</evidence>
<keyword evidence="1" id="KW-0808">Transferase</keyword>
<dbReference type="PANTHER" id="PTHR34069:SF2">
    <property type="entry name" value="BETA-KETOACYL-[ACYL-CARRIER-PROTEIN] SYNTHASE III"/>
    <property type="match status" value="1"/>
</dbReference>
<accession>A0AA35WIH0</accession>
<dbReference type="Gene3D" id="3.40.47.10">
    <property type="match status" value="2"/>
</dbReference>
<dbReference type="InterPro" id="IPR013747">
    <property type="entry name" value="ACP_syn_III_C"/>
</dbReference>
<sequence length="477" mass="51674">MVGIAAYGAYIPRYRLGAETVGWNSRQERAVANFDEDSVTMAVAAGSDCLARRDRSLIDGIVFASTTPPYAEKQCAAIVAAALDLRNDIFAVDVANVLRAGTNALLTAVDAVASGRVRQVLVVVADSRQGPPRGETERASGDGAAAFVIADQGVVAEHVGSHSVTDNMLDAWRSPGDPFVRTWEDRFATEEGIERIVPGAVSGYCQRTGTALSDVAKLALYAPDARRHSRLARQLGFADNQVQNPLFGSIGNTGAAFAPMLLASTLETAAPNDLLLTVSYGDGSDVVGFRATAAITHASRPTMGVSGWLETKRILGHYETYARWREVWTLDDASRRPAAASPSVSALWREEDKNVRLYGARCRNCGYVQYPAQRVCVECRKIDQGEPLRLSETPAELFTYSMDYIAGAVDTPLVVAVVDFEGGGRVLCMMTDRELDEVRIGMPVEMSFRKLRVVNGIHNYYWKAIPRRTPHPAAVAA</sequence>
<gene>
    <name evidence="6" type="ORF">GBAR_LOCUS11139</name>
</gene>
<dbReference type="Pfam" id="PF08541">
    <property type="entry name" value="ACP_syn_III_C"/>
    <property type="match status" value="1"/>
</dbReference>
<feature type="domain" description="Beta-ketoacyl-[acyl-carrier-protein] synthase III C-terminal" evidence="4">
    <location>
        <begin position="205"/>
        <end position="284"/>
    </location>
</feature>